<keyword evidence="3" id="KW-1185">Reference proteome</keyword>
<dbReference type="InterPro" id="IPR006190">
    <property type="entry name" value="SAF_AFP_Neu5Ac"/>
</dbReference>
<dbReference type="GO" id="GO:0047444">
    <property type="term" value="F:N-acylneuraminate-9-phosphate synthase activity"/>
    <property type="evidence" value="ECO:0007669"/>
    <property type="project" value="TreeGrafter"/>
</dbReference>
<dbReference type="RefSeq" id="WP_073193380.1">
    <property type="nucleotide sequence ID" value="NZ_FQTW01000007.1"/>
</dbReference>
<dbReference type="InterPro" id="IPR013785">
    <property type="entry name" value="Aldolase_TIM"/>
</dbReference>
<dbReference type="SUPFAM" id="SSF51269">
    <property type="entry name" value="AFP III-like domain"/>
    <property type="match status" value="1"/>
</dbReference>
<dbReference type="STRING" id="1155689.SAMN05444278_10777"/>
<feature type="domain" description="AFP-like" evidence="1">
    <location>
        <begin position="281"/>
        <end position="339"/>
    </location>
</feature>
<dbReference type="Gene3D" id="3.90.1210.10">
    <property type="entry name" value="Antifreeze-like/N-acetylneuraminic acid synthase C-terminal domain"/>
    <property type="match status" value="1"/>
</dbReference>
<dbReference type="InterPro" id="IPR051690">
    <property type="entry name" value="PseI-like"/>
</dbReference>
<dbReference type="PANTHER" id="PTHR42966:SF1">
    <property type="entry name" value="SIALIC ACID SYNTHASE"/>
    <property type="match status" value="1"/>
</dbReference>
<gene>
    <name evidence="2" type="ORF">SAMN05444278_10777</name>
</gene>
<dbReference type="CDD" id="cd11615">
    <property type="entry name" value="SAF_NeuB_like"/>
    <property type="match status" value="1"/>
</dbReference>
<protein>
    <submittedName>
        <fullName evidence="2">N-acetylneuraminate synthase</fullName>
    </submittedName>
</protein>
<dbReference type="Pfam" id="PF03102">
    <property type="entry name" value="NeuB"/>
    <property type="match status" value="1"/>
</dbReference>
<reference evidence="2 3" key="1">
    <citation type="submission" date="2016-11" db="EMBL/GenBank/DDBJ databases">
        <authorList>
            <person name="Jaros S."/>
            <person name="Januszkiewicz K."/>
            <person name="Wedrychowicz H."/>
        </authorList>
    </citation>
    <scope>NUCLEOTIDE SEQUENCE [LARGE SCALE GENOMIC DNA]</scope>
    <source>
        <strain evidence="2 3">DSM 25661</strain>
    </source>
</reference>
<evidence type="ECO:0000313" key="3">
    <source>
        <dbReference type="Proteomes" id="UP000184462"/>
    </source>
</evidence>
<dbReference type="InterPro" id="IPR036732">
    <property type="entry name" value="AFP_Neu5c_C_sf"/>
</dbReference>
<dbReference type="PROSITE" id="PS50844">
    <property type="entry name" value="AFP_LIKE"/>
    <property type="match status" value="1"/>
</dbReference>
<dbReference type="Pfam" id="PF08666">
    <property type="entry name" value="SAF"/>
    <property type="match status" value="1"/>
</dbReference>
<dbReference type="SUPFAM" id="SSF51569">
    <property type="entry name" value="Aldolase"/>
    <property type="match status" value="1"/>
</dbReference>
<dbReference type="GO" id="GO:0016051">
    <property type="term" value="P:carbohydrate biosynthetic process"/>
    <property type="evidence" value="ECO:0007669"/>
    <property type="project" value="InterPro"/>
</dbReference>
<dbReference type="EMBL" id="FQTW01000007">
    <property type="protein sequence ID" value="SHE87767.1"/>
    <property type="molecule type" value="Genomic_DNA"/>
</dbReference>
<accession>A0A1M4X2Y6</accession>
<dbReference type="SMART" id="SM00858">
    <property type="entry name" value="SAF"/>
    <property type="match status" value="1"/>
</dbReference>
<dbReference type="PANTHER" id="PTHR42966">
    <property type="entry name" value="N-ACETYLNEURAMINATE SYNTHASE"/>
    <property type="match status" value="1"/>
</dbReference>
<evidence type="ECO:0000259" key="1">
    <source>
        <dbReference type="PROSITE" id="PS50844"/>
    </source>
</evidence>
<dbReference type="OrthoDB" id="9814210at2"/>
<dbReference type="InterPro" id="IPR013132">
    <property type="entry name" value="PseI/NeuA/B-like_N"/>
</dbReference>
<dbReference type="Proteomes" id="UP000184462">
    <property type="component" value="Unassembled WGS sequence"/>
</dbReference>
<dbReference type="InterPro" id="IPR013974">
    <property type="entry name" value="SAF"/>
</dbReference>
<dbReference type="AlphaFoldDB" id="A0A1M4X2Y6"/>
<dbReference type="InterPro" id="IPR057736">
    <property type="entry name" value="SAF_PseI/NeuA/NeuB"/>
</dbReference>
<name>A0A1M4X2Y6_9FLAO</name>
<organism evidence="2 3">
    <name type="scientific">Psychroflexus salarius</name>
    <dbReference type="NCBI Taxonomy" id="1155689"/>
    <lineage>
        <taxon>Bacteria</taxon>
        <taxon>Pseudomonadati</taxon>
        <taxon>Bacteroidota</taxon>
        <taxon>Flavobacteriia</taxon>
        <taxon>Flavobacteriales</taxon>
        <taxon>Flavobacteriaceae</taxon>
        <taxon>Psychroflexus</taxon>
    </lineage>
</organism>
<evidence type="ECO:0000313" key="2">
    <source>
        <dbReference type="EMBL" id="SHE87767.1"/>
    </source>
</evidence>
<dbReference type="Gene3D" id="3.20.20.70">
    <property type="entry name" value="Aldolase class I"/>
    <property type="match status" value="1"/>
</dbReference>
<proteinExistence type="predicted"/>
<sequence length="339" mass="37668">MTTQASLYTIAEIGQAHEGSLGMLYAYIDALAEIGVNAVKFQTHVAHAESSIYEPFRVQFSKQDTTRYEYWERMSFTPEQWKAIGNYTKSKGLDFISSPFSNAAVDILEEANVDVYKIGSGEVTNLLLLEKIAQTQKPVIISSGMSSYQELDDAVQFLLGRKANVSILQCTTAYPTQPEQYGLNVITELQKRYPNLKIGFSDHSGSLSAGLAAITLGAEILEFHVVFHKKMFGPDVKASLTLEETKDLVDCGKEIITALNNPIDKKSNHQFTDLKSIFEKSLAVNKDLPKGHSIQFEDLEAKKPKGYGIDASSYQAIIGKKLLKDMKAWAFLTDDDIKN</sequence>